<comment type="pathway">
    <text evidence="1">Amino-acid biosynthesis; L-asparagine biosynthesis; L-asparagine from L-aspartate (L-Gln route): step 1/1.</text>
</comment>
<comment type="caution">
    <text evidence="4">The sequence shown here is derived from an EMBL/GenBank/DDBJ whole genome shotgun (WGS) entry which is preliminary data.</text>
</comment>
<name>A0ABW5N7X4_9FLAO</name>
<proteinExistence type="predicted"/>
<evidence type="ECO:0000256" key="3">
    <source>
        <dbReference type="ARBA" id="ARBA00048741"/>
    </source>
</evidence>
<keyword evidence="5" id="KW-1185">Reference proteome</keyword>
<evidence type="ECO:0000256" key="1">
    <source>
        <dbReference type="ARBA" id="ARBA00005187"/>
    </source>
</evidence>
<evidence type="ECO:0000313" key="4">
    <source>
        <dbReference type="EMBL" id="MFD2590926.1"/>
    </source>
</evidence>
<sequence>MGEFILFNTSVKSYQRKVFSGTSIQLSRHWELMTNDTYTIIEYNDVKVILLGDFIDSIENLKNMEDHAIPRCRGNFYAIVIRGERLSLYSSFLSILPIFYHKDKTIFSSSISWIQKWKNTEYTIDKKYILECLLFNYGFFNRTLYQEIHLLPCHTFLTFQENSVSVIKHFETRRLFTSFPNEGSKVAGTLSDLFINTVKTYFPDDFFNIAFTSGFDGRTLVSCATHLNKNFRTFSFGKIENDDVRIPMLNAEELGIPYHYFDLGTEDYYNNKYYANAQKYLSSGYQGNGFLYAHFLYSARQVSKESRYLISGVIGSELFRALHTTGAVTSHALADVFRIEREQELIERLRNSPVLEVLVKNEFLMELKELLEEIIAYKKGLPKELSVNQQFYSFVFEETFRKFFGQWIVAQQQYLTVRTPFLDFNFIRELLQSQYAGANNDFFTNNPLKRMKGQYLYADIIKKTNETIYHQMTGKGYRPIDVREMRYHHNIMIPFLTKRLKRKVTKTNLDNLGIISGIKSNQQALYKTLSDVPYFNLARIEKQLTELSPYTVEKERDALLMSLSLVHNIQSVKKKKEKEYV</sequence>
<dbReference type="InterPro" id="IPR014729">
    <property type="entry name" value="Rossmann-like_a/b/a_fold"/>
</dbReference>
<reference evidence="5" key="1">
    <citation type="journal article" date="2019" name="Int. J. Syst. Evol. Microbiol.">
        <title>The Global Catalogue of Microorganisms (GCM) 10K type strain sequencing project: providing services to taxonomists for standard genome sequencing and annotation.</title>
        <authorList>
            <consortium name="The Broad Institute Genomics Platform"/>
            <consortium name="The Broad Institute Genome Sequencing Center for Infectious Disease"/>
            <person name="Wu L."/>
            <person name="Ma J."/>
        </authorList>
    </citation>
    <scope>NUCLEOTIDE SEQUENCE [LARGE SCALE GENOMIC DNA]</scope>
    <source>
        <strain evidence="5">KCTC 42423</strain>
    </source>
</reference>
<dbReference type="RefSeq" id="WP_378258768.1">
    <property type="nucleotide sequence ID" value="NZ_JBHSJV010000001.1"/>
</dbReference>
<dbReference type="Gene3D" id="3.40.50.620">
    <property type="entry name" value="HUPs"/>
    <property type="match status" value="1"/>
</dbReference>
<dbReference type="InterPro" id="IPR051786">
    <property type="entry name" value="ASN_synthetase/amidase"/>
</dbReference>
<dbReference type="PANTHER" id="PTHR43284:SF1">
    <property type="entry name" value="ASPARAGINE SYNTHETASE"/>
    <property type="match status" value="1"/>
</dbReference>
<dbReference type="EMBL" id="JBHULX010000013">
    <property type="protein sequence ID" value="MFD2590926.1"/>
    <property type="molecule type" value="Genomic_DNA"/>
</dbReference>
<protein>
    <recommendedName>
        <fullName evidence="2">asparagine synthase (glutamine-hydrolyzing)</fullName>
        <ecNumber evidence="2">6.3.5.4</ecNumber>
    </recommendedName>
</protein>
<accession>A0ABW5N7X4</accession>
<dbReference type="SUPFAM" id="SSF52402">
    <property type="entry name" value="Adenine nucleotide alpha hydrolases-like"/>
    <property type="match status" value="1"/>
</dbReference>
<comment type="catalytic activity">
    <reaction evidence="3">
        <text>L-aspartate + L-glutamine + ATP + H2O = L-asparagine + L-glutamate + AMP + diphosphate + H(+)</text>
        <dbReference type="Rhea" id="RHEA:12228"/>
        <dbReference type="ChEBI" id="CHEBI:15377"/>
        <dbReference type="ChEBI" id="CHEBI:15378"/>
        <dbReference type="ChEBI" id="CHEBI:29985"/>
        <dbReference type="ChEBI" id="CHEBI:29991"/>
        <dbReference type="ChEBI" id="CHEBI:30616"/>
        <dbReference type="ChEBI" id="CHEBI:33019"/>
        <dbReference type="ChEBI" id="CHEBI:58048"/>
        <dbReference type="ChEBI" id="CHEBI:58359"/>
        <dbReference type="ChEBI" id="CHEBI:456215"/>
        <dbReference type="EC" id="6.3.5.4"/>
    </reaction>
</comment>
<organism evidence="4 5">
    <name type="scientific">Aquimarina hainanensis</name>
    <dbReference type="NCBI Taxonomy" id="1578017"/>
    <lineage>
        <taxon>Bacteria</taxon>
        <taxon>Pseudomonadati</taxon>
        <taxon>Bacteroidota</taxon>
        <taxon>Flavobacteriia</taxon>
        <taxon>Flavobacteriales</taxon>
        <taxon>Flavobacteriaceae</taxon>
        <taxon>Aquimarina</taxon>
    </lineage>
</organism>
<gene>
    <name evidence="4" type="ORF">ACFSTE_08800</name>
</gene>
<evidence type="ECO:0000313" key="5">
    <source>
        <dbReference type="Proteomes" id="UP001597459"/>
    </source>
</evidence>
<dbReference type="Proteomes" id="UP001597459">
    <property type="component" value="Unassembled WGS sequence"/>
</dbReference>
<dbReference type="PANTHER" id="PTHR43284">
    <property type="entry name" value="ASPARAGINE SYNTHETASE (GLUTAMINE-HYDROLYZING)"/>
    <property type="match status" value="1"/>
</dbReference>
<dbReference type="EC" id="6.3.5.4" evidence="2"/>
<evidence type="ECO:0000256" key="2">
    <source>
        <dbReference type="ARBA" id="ARBA00012737"/>
    </source>
</evidence>